<dbReference type="Gene3D" id="2.60.120.10">
    <property type="entry name" value="Jelly Rolls"/>
    <property type="match status" value="1"/>
</dbReference>
<dbReference type="InterPro" id="IPR014710">
    <property type="entry name" value="RmlC-like_jellyroll"/>
</dbReference>
<reference evidence="11" key="3">
    <citation type="journal article" date="2019" name="G3 (Bethesda)">
        <title>Hybrid Assembly of the Genome of the Entomopathogenic Nematode Steinernema carpocapsae Identifies the X-Chromosome.</title>
        <authorList>
            <person name="Serra L."/>
            <person name="Macchietto M."/>
            <person name="Macias-Munoz A."/>
            <person name="McGill C.J."/>
            <person name="Rodriguez I.M."/>
            <person name="Rodriguez B."/>
            <person name="Murad R."/>
            <person name="Mortazavi A."/>
        </authorList>
    </citation>
    <scope>NUCLEOTIDE SEQUENCE [LARGE SCALE GENOMIC DNA]</scope>
    <source>
        <strain evidence="11">ALL</strain>
    </source>
</reference>
<dbReference type="PANTHER" id="PTHR45638">
    <property type="entry name" value="CYCLIC NUCLEOTIDE-GATED CATION CHANNEL SUBUNIT A"/>
    <property type="match status" value="1"/>
</dbReference>
<dbReference type="SUPFAM" id="SSF51206">
    <property type="entry name" value="cAMP-binding domain-like"/>
    <property type="match status" value="2"/>
</dbReference>
<dbReference type="EMBL" id="AZBU02000001">
    <property type="protein sequence ID" value="TMS40238.1"/>
    <property type="molecule type" value="Genomic_DNA"/>
</dbReference>
<dbReference type="GO" id="GO:0030553">
    <property type="term" value="F:cGMP binding"/>
    <property type="evidence" value="ECO:0007669"/>
    <property type="project" value="TreeGrafter"/>
</dbReference>
<evidence type="ECO:0000256" key="5">
    <source>
        <dbReference type="ARBA" id="ARBA00023065"/>
    </source>
</evidence>
<feature type="chain" id="PRO_5020420548" evidence="10">
    <location>
        <begin position="17"/>
        <end position="278"/>
    </location>
</feature>
<dbReference type="Gene3D" id="1.10.287.630">
    <property type="entry name" value="Helix hairpin bin"/>
    <property type="match status" value="1"/>
</dbReference>
<dbReference type="GO" id="GO:0005223">
    <property type="term" value="F:intracellularly cGMP-activated cation channel activity"/>
    <property type="evidence" value="ECO:0007669"/>
    <property type="project" value="TreeGrafter"/>
</dbReference>
<evidence type="ECO:0000256" key="2">
    <source>
        <dbReference type="ARBA" id="ARBA00022448"/>
    </source>
</evidence>
<sequence>MMGVFVFALLVGQIRDIVSNANKNRENFRSTMDLELTKYKRLQLPKHTIDRVRDWLNYTWEQQRTLDEKKLIKKLPLKLQTNFALSVNFNRLGKVSLFQVATVHILAFCLPTMQEAFDSTCAPRPVASPRHLLTWRYDLKEVRRWQGDVHRQSRNPRSCRKRKERDSLFGAQRRQRVRQNQSSLAIDGNHRRTANIRSKGYSTLFSLSKEDLNDAIKDYLKAQQILHRKAQEILNKNKKEKKEKTDDDVRREFEEKCRIQTSIATSRMLETVKHLFRV</sequence>
<evidence type="ECO:0000313" key="11">
    <source>
        <dbReference type="EMBL" id="TMS40238.1"/>
    </source>
</evidence>
<evidence type="ECO:0000256" key="7">
    <source>
        <dbReference type="ARBA" id="ARBA00023286"/>
    </source>
</evidence>
<dbReference type="AlphaFoldDB" id="A0A4U8VBY2"/>
<comment type="caution">
    <text evidence="11">The sequence shown here is derived from an EMBL/GenBank/DDBJ whole genome shotgun (WGS) entry which is preliminary data.</text>
</comment>
<keyword evidence="2" id="KW-0813">Transport</keyword>
<evidence type="ECO:0000256" key="1">
    <source>
        <dbReference type="ARBA" id="ARBA00004141"/>
    </source>
</evidence>
<dbReference type="InterPro" id="IPR050866">
    <property type="entry name" value="CNG_cation_channel"/>
</dbReference>
<keyword evidence="8" id="KW-0407">Ion channel</keyword>
<keyword evidence="10" id="KW-0732">Signal</keyword>
<protein>
    <submittedName>
        <fullName evidence="11">Uncharacterized protein</fullName>
    </submittedName>
</protein>
<name>A0A4U8VBY2_STECR</name>
<evidence type="ECO:0000256" key="10">
    <source>
        <dbReference type="SAM" id="SignalP"/>
    </source>
</evidence>
<evidence type="ECO:0000256" key="4">
    <source>
        <dbReference type="ARBA" id="ARBA00022989"/>
    </source>
</evidence>
<keyword evidence="3" id="KW-0812">Transmembrane</keyword>
<organism evidence="11">
    <name type="scientific">Steinernema carpocapsae</name>
    <name type="common">Entomopathogenic nematode</name>
    <dbReference type="NCBI Taxonomy" id="34508"/>
    <lineage>
        <taxon>Eukaryota</taxon>
        <taxon>Metazoa</taxon>
        <taxon>Ecdysozoa</taxon>
        <taxon>Nematoda</taxon>
        <taxon>Chromadorea</taxon>
        <taxon>Rhabditida</taxon>
        <taxon>Tylenchina</taxon>
        <taxon>Panagrolaimomorpha</taxon>
        <taxon>Strongyloidoidea</taxon>
        <taxon>Steinernematidae</taxon>
        <taxon>Steinernema</taxon>
    </lineage>
</organism>
<dbReference type="OrthoDB" id="421226at2759"/>
<dbReference type="FunFam" id="1.10.287.630:FF:000001">
    <property type="entry name" value="Cyclic nucleotide-gated channel alpha 3"/>
    <property type="match status" value="1"/>
</dbReference>
<evidence type="ECO:0000256" key="6">
    <source>
        <dbReference type="ARBA" id="ARBA00023136"/>
    </source>
</evidence>
<gene>
    <name evidence="11" type="ORF">L596_006637</name>
</gene>
<accession>A0A4U8VBY2</accession>
<feature type="signal peptide" evidence="10">
    <location>
        <begin position="1"/>
        <end position="16"/>
    </location>
</feature>
<comment type="subcellular location">
    <subcellularLocation>
        <location evidence="1">Membrane</location>
        <topology evidence="1">Multi-pass membrane protein</topology>
    </subcellularLocation>
</comment>
<evidence type="ECO:0000256" key="3">
    <source>
        <dbReference type="ARBA" id="ARBA00022692"/>
    </source>
</evidence>
<keyword evidence="4" id="KW-1133">Transmembrane helix</keyword>
<feature type="region of interest" description="Disordered" evidence="9">
    <location>
        <begin position="150"/>
        <end position="191"/>
    </location>
</feature>
<dbReference type="GO" id="GO:0044877">
    <property type="term" value="F:protein-containing complex binding"/>
    <property type="evidence" value="ECO:0007669"/>
    <property type="project" value="TreeGrafter"/>
</dbReference>
<dbReference type="InterPro" id="IPR018490">
    <property type="entry name" value="cNMP-bd_dom_sf"/>
</dbReference>
<keyword evidence="5" id="KW-0406">Ion transport</keyword>
<keyword evidence="6" id="KW-0472">Membrane</keyword>
<dbReference type="PANTHER" id="PTHR45638:SF1">
    <property type="entry name" value="CYCLIC NUCLEOTIDE-GATED ION CHANNEL SUBUNIT B, ISOFORM A"/>
    <property type="match status" value="1"/>
</dbReference>
<reference evidence="11" key="2">
    <citation type="journal article" date="2015" name="Genome Biol.">
        <title>Comparative genomics of Steinernema reveals deeply conserved gene regulatory networks.</title>
        <authorList>
            <person name="Dillman A.R."/>
            <person name="Macchietto M."/>
            <person name="Porter C.F."/>
            <person name="Rogers A."/>
            <person name="Williams B."/>
            <person name="Antoshechkin I."/>
            <person name="Lee M.M."/>
            <person name="Goodwin Z."/>
            <person name="Lu X."/>
            <person name="Lewis E.E."/>
            <person name="Goodrich-Blair H."/>
            <person name="Stock S.P."/>
            <person name="Adams B.J."/>
            <person name="Sternberg P.W."/>
            <person name="Mortazavi A."/>
        </authorList>
    </citation>
    <scope>NUCLEOTIDE SEQUENCE [LARGE SCALE GENOMIC DNA]</scope>
    <source>
        <strain evidence="11">ALL</strain>
    </source>
</reference>
<keyword evidence="7" id="KW-1071">Ligand-gated ion channel</keyword>
<evidence type="ECO:0000256" key="9">
    <source>
        <dbReference type="SAM" id="MobiDB-lite"/>
    </source>
</evidence>
<dbReference type="GO" id="GO:0017071">
    <property type="term" value="C:intracellular cyclic nucleotide activated cation channel complex"/>
    <property type="evidence" value="ECO:0007669"/>
    <property type="project" value="TreeGrafter"/>
</dbReference>
<proteinExistence type="predicted"/>
<reference evidence="11" key="1">
    <citation type="submission" date="2013-11" db="EMBL/GenBank/DDBJ databases">
        <authorList>
            <person name="Sternberg P."/>
            <person name="Dillman A."/>
            <person name="Macchietto M."/>
        </authorList>
    </citation>
    <scope>NUCLEOTIDE SEQUENCE</scope>
    <source>
        <strain evidence="11">ALL</strain>
    </source>
</reference>
<dbReference type="GO" id="GO:0005222">
    <property type="term" value="F:intracellularly cAMP-activated cation channel activity"/>
    <property type="evidence" value="ECO:0007669"/>
    <property type="project" value="TreeGrafter"/>
</dbReference>
<evidence type="ECO:0000256" key="8">
    <source>
        <dbReference type="ARBA" id="ARBA00023303"/>
    </source>
</evidence>
<dbReference type="GO" id="GO:0005886">
    <property type="term" value="C:plasma membrane"/>
    <property type="evidence" value="ECO:0007669"/>
    <property type="project" value="TreeGrafter"/>
</dbReference>
<dbReference type="STRING" id="34508.A0A4U8VBY2"/>
<feature type="compositionally biased region" description="Basic residues" evidence="9">
    <location>
        <begin position="152"/>
        <end position="163"/>
    </location>
</feature>